<evidence type="ECO:0000256" key="1">
    <source>
        <dbReference type="ARBA" id="ARBA00004245"/>
    </source>
</evidence>
<dbReference type="EMBL" id="CAJNOQ010000414">
    <property type="protein sequence ID" value="CAF0798290.1"/>
    <property type="molecule type" value="Genomic_DNA"/>
</dbReference>
<dbReference type="Proteomes" id="UP000663829">
    <property type="component" value="Unassembled WGS sequence"/>
</dbReference>
<gene>
    <name evidence="6" type="ORF">GPM918_LOCUS3375</name>
    <name evidence="7" type="ORF">SRO942_LOCUS3375</name>
</gene>
<dbReference type="OrthoDB" id="446293at2759"/>
<sequence>MTTRDFDRETRRVECLEDNAKSLTRNIQKQDKAFDEFSKGQVKLVNDLTSSAFINHYQLNQQTQPSSSHEIMTNWKQTSQKIYEQTNLMNEMTTKTITESSKRLVMAMNNVINSIKKREQSLNDYLKIQNKLDKINEKKMTTNKLEQMQKQLTDAKQQYELKNSLLTQELPILHERRAAFVYPCFEAFIEAQAHYCEQLEDAYNGLVNIMNVDSNSNSILDEINTKLAGIKTLSIVASE</sequence>
<dbReference type="Gene3D" id="1.20.1270.60">
    <property type="entry name" value="Arfaptin homology (AH) domain/BAR domain"/>
    <property type="match status" value="1"/>
</dbReference>
<organism evidence="6 8">
    <name type="scientific">Didymodactylos carnosus</name>
    <dbReference type="NCBI Taxonomy" id="1234261"/>
    <lineage>
        <taxon>Eukaryota</taxon>
        <taxon>Metazoa</taxon>
        <taxon>Spiralia</taxon>
        <taxon>Gnathifera</taxon>
        <taxon>Rotifera</taxon>
        <taxon>Eurotatoria</taxon>
        <taxon>Bdelloidea</taxon>
        <taxon>Philodinida</taxon>
        <taxon>Philodinidae</taxon>
        <taxon>Didymodactylos</taxon>
    </lineage>
</organism>
<accession>A0A813SQ94</accession>
<dbReference type="PANTHER" id="PTHR47174:SF3">
    <property type="entry name" value="BRIDGING INTEGRATOR 3"/>
    <property type="match status" value="1"/>
</dbReference>
<keyword evidence="3" id="KW-0206">Cytoskeleton</keyword>
<dbReference type="PROSITE" id="PS51021">
    <property type="entry name" value="BAR"/>
    <property type="match status" value="1"/>
</dbReference>
<dbReference type="GO" id="GO:0097320">
    <property type="term" value="P:plasma membrane tubulation"/>
    <property type="evidence" value="ECO:0007669"/>
    <property type="project" value="TreeGrafter"/>
</dbReference>
<feature type="coiled-coil region" evidence="4">
    <location>
        <begin position="6"/>
        <end position="33"/>
    </location>
</feature>
<dbReference type="SUPFAM" id="SSF103657">
    <property type="entry name" value="BAR/IMD domain-like"/>
    <property type="match status" value="1"/>
</dbReference>
<evidence type="ECO:0000313" key="8">
    <source>
        <dbReference type="Proteomes" id="UP000663829"/>
    </source>
</evidence>
<dbReference type="GO" id="GO:0006897">
    <property type="term" value="P:endocytosis"/>
    <property type="evidence" value="ECO:0007669"/>
    <property type="project" value="InterPro"/>
</dbReference>
<feature type="domain" description="BAR" evidence="5">
    <location>
        <begin position="1"/>
        <end position="219"/>
    </location>
</feature>
<dbReference type="InterPro" id="IPR027267">
    <property type="entry name" value="AH/BAR_dom_sf"/>
</dbReference>
<evidence type="ECO:0000256" key="4">
    <source>
        <dbReference type="SAM" id="Coils"/>
    </source>
</evidence>
<protein>
    <recommendedName>
        <fullName evidence="5">BAR domain-containing protein</fullName>
    </recommendedName>
</protein>
<dbReference type="GO" id="GO:0015629">
    <property type="term" value="C:actin cytoskeleton"/>
    <property type="evidence" value="ECO:0007669"/>
    <property type="project" value="TreeGrafter"/>
</dbReference>
<evidence type="ECO:0000313" key="7">
    <source>
        <dbReference type="EMBL" id="CAF3583110.1"/>
    </source>
</evidence>
<proteinExistence type="predicted"/>
<keyword evidence="2" id="KW-0963">Cytoplasm</keyword>
<evidence type="ECO:0000313" key="6">
    <source>
        <dbReference type="EMBL" id="CAF0798290.1"/>
    </source>
</evidence>
<evidence type="ECO:0000256" key="3">
    <source>
        <dbReference type="ARBA" id="ARBA00023212"/>
    </source>
</evidence>
<dbReference type="GO" id="GO:0005737">
    <property type="term" value="C:cytoplasm"/>
    <property type="evidence" value="ECO:0007669"/>
    <property type="project" value="InterPro"/>
</dbReference>
<reference evidence="6" key="1">
    <citation type="submission" date="2021-02" db="EMBL/GenBank/DDBJ databases">
        <authorList>
            <person name="Nowell W R."/>
        </authorList>
    </citation>
    <scope>NUCLEOTIDE SEQUENCE</scope>
</reference>
<keyword evidence="4" id="KW-0175">Coiled coil</keyword>
<feature type="coiled-coil region" evidence="4">
    <location>
        <begin position="118"/>
        <end position="169"/>
    </location>
</feature>
<dbReference type="Proteomes" id="UP000681722">
    <property type="component" value="Unassembled WGS sequence"/>
</dbReference>
<name>A0A813SQ94_9BILA</name>
<comment type="caution">
    <text evidence="6">The sequence shown here is derived from an EMBL/GenBank/DDBJ whole genome shotgun (WGS) entry which is preliminary data.</text>
</comment>
<dbReference type="GO" id="GO:0008289">
    <property type="term" value="F:lipid binding"/>
    <property type="evidence" value="ECO:0007669"/>
    <property type="project" value="TreeGrafter"/>
</dbReference>
<comment type="subcellular location">
    <subcellularLocation>
        <location evidence="1">Cytoplasm</location>
        <location evidence="1">Cytoskeleton</location>
    </subcellularLocation>
</comment>
<dbReference type="EMBL" id="CAJOBC010000414">
    <property type="protein sequence ID" value="CAF3583110.1"/>
    <property type="molecule type" value="Genomic_DNA"/>
</dbReference>
<dbReference type="Pfam" id="PF03114">
    <property type="entry name" value="BAR"/>
    <property type="match status" value="1"/>
</dbReference>
<dbReference type="GO" id="GO:0051666">
    <property type="term" value="P:actin cortical patch localization"/>
    <property type="evidence" value="ECO:0007669"/>
    <property type="project" value="InterPro"/>
</dbReference>
<evidence type="ECO:0000256" key="2">
    <source>
        <dbReference type="ARBA" id="ARBA00022490"/>
    </source>
</evidence>
<dbReference type="InterPro" id="IPR004148">
    <property type="entry name" value="BAR_dom"/>
</dbReference>
<keyword evidence="8" id="KW-1185">Reference proteome</keyword>
<dbReference type="PANTHER" id="PTHR47174">
    <property type="entry name" value="BRIDGING INTEGRATOR 3"/>
    <property type="match status" value="1"/>
</dbReference>
<dbReference type="InterPro" id="IPR046982">
    <property type="entry name" value="BIN3/RVS161-like"/>
</dbReference>
<dbReference type="AlphaFoldDB" id="A0A813SQ94"/>
<evidence type="ECO:0000259" key="5">
    <source>
        <dbReference type="PROSITE" id="PS51021"/>
    </source>
</evidence>